<dbReference type="PANTHER" id="PTHR11695">
    <property type="entry name" value="ALCOHOL DEHYDROGENASE RELATED"/>
    <property type="match status" value="1"/>
</dbReference>
<dbReference type="GO" id="GO:0016491">
    <property type="term" value="F:oxidoreductase activity"/>
    <property type="evidence" value="ECO:0007669"/>
    <property type="project" value="InterPro"/>
</dbReference>
<protein>
    <submittedName>
        <fullName evidence="5">Yim1 protein</fullName>
    </submittedName>
</protein>
<dbReference type="InterPro" id="IPR050700">
    <property type="entry name" value="YIM1/Zinc_Alcohol_DH_Fams"/>
</dbReference>
<dbReference type="InterPro" id="IPR036291">
    <property type="entry name" value="NAD(P)-bd_dom_sf"/>
</dbReference>
<dbReference type="Pfam" id="PF00107">
    <property type="entry name" value="ADH_zinc_N"/>
    <property type="match status" value="1"/>
</dbReference>
<evidence type="ECO:0000256" key="3">
    <source>
        <dbReference type="ARBA" id="ARBA00038249"/>
    </source>
</evidence>
<evidence type="ECO:0000259" key="4">
    <source>
        <dbReference type="SMART" id="SM00829"/>
    </source>
</evidence>
<keyword evidence="6" id="KW-1185">Reference proteome</keyword>
<name>A0AAV5R5M1_PICKL</name>
<dbReference type="PANTHER" id="PTHR11695:SF294">
    <property type="entry name" value="RETICULON-4-INTERACTING PROTEIN 1, MITOCHONDRIAL"/>
    <property type="match status" value="1"/>
</dbReference>
<comment type="subcellular location">
    <subcellularLocation>
        <location evidence="1">Lipid droplet</location>
    </subcellularLocation>
</comment>
<evidence type="ECO:0000313" key="6">
    <source>
        <dbReference type="Proteomes" id="UP001378960"/>
    </source>
</evidence>
<keyword evidence="2" id="KW-0551">Lipid droplet</keyword>
<comment type="similarity">
    <text evidence="3">Belongs to the YIM1 family.</text>
</comment>
<comment type="caution">
    <text evidence="5">The sequence shown here is derived from an EMBL/GenBank/DDBJ whole genome shotgun (WGS) entry which is preliminary data.</text>
</comment>
<dbReference type="Gene3D" id="3.90.180.10">
    <property type="entry name" value="Medium-chain alcohol dehydrogenases, catalytic domain"/>
    <property type="match status" value="1"/>
</dbReference>
<dbReference type="InterPro" id="IPR020843">
    <property type="entry name" value="ER"/>
</dbReference>
<dbReference type="GO" id="GO:0005739">
    <property type="term" value="C:mitochondrion"/>
    <property type="evidence" value="ECO:0007669"/>
    <property type="project" value="TreeGrafter"/>
</dbReference>
<dbReference type="SUPFAM" id="SSF50129">
    <property type="entry name" value="GroES-like"/>
    <property type="match status" value="1"/>
</dbReference>
<sequence>MSTTELPIVIDTLKIKALTYINNKTPLTIEDIDIPVVPKDIVQPDELLVENKATSLNPIDCVFKELSSMKFCPKQTIIGGDFAGTVVKAGSKTKFKAGDNIYGLVFKSGTRGSCSNYILFKPEDAITCEIIPKGMTFEEAGSSPTVSATAFQTVSAYKGDLKDKNILVLGGGTSVGAYSIQFAKHYFKAGKVVATCSPRSAKKALQYGADVTIDYNKGDQYKIDELLKFVKENGKFDLIVDTIRDESPMPYFSSLLKTNNEKGLFSQVGGSYSNDYTKASLFSFLPSYKYISNSIKYKVGLSKYETINHRVAHSETYGKAMETLFKSGQLQFPIDSIKDAYTDGEEAFEKVATSNVSGKVVLKW</sequence>
<dbReference type="Gene3D" id="3.40.50.720">
    <property type="entry name" value="NAD(P)-binding Rossmann-like Domain"/>
    <property type="match status" value="1"/>
</dbReference>
<organism evidence="5 6">
    <name type="scientific">Pichia kluyveri</name>
    <name type="common">Yeast</name>
    <dbReference type="NCBI Taxonomy" id="36015"/>
    <lineage>
        <taxon>Eukaryota</taxon>
        <taxon>Fungi</taxon>
        <taxon>Dikarya</taxon>
        <taxon>Ascomycota</taxon>
        <taxon>Saccharomycotina</taxon>
        <taxon>Pichiomycetes</taxon>
        <taxon>Pichiales</taxon>
        <taxon>Pichiaceae</taxon>
        <taxon>Pichia</taxon>
    </lineage>
</organism>
<reference evidence="5 6" key="1">
    <citation type="journal article" date="2023" name="Elife">
        <title>Identification of key yeast species and microbe-microbe interactions impacting larval growth of Drosophila in the wild.</title>
        <authorList>
            <person name="Mure A."/>
            <person name="Sugiura Y."/>
            <person name="Maeda R."/>
            <person name="Honda K."/>
            <person name="Sakurai N."/>
            <person name="Takahashi Y."/>
            <person name="Watada M."/>
            <person name="Katoh T."/>
            <person name="Gotoh A."/>
            <person name="Gotoh Y."/>
            <person name="Taniguchi I."/>
            <person name="Nakamura K."/>
            <person name="Hayashi T."/>
            <person name="Katayama T."/>
            <person name="Uemura T."/>
            <person name="Hattori Y."/>
        </authorList>
    </citation>
    <scope>NUCLEOTIDE SEQUENCE [LARGE SCALE GENOMIC DNA]</scope>
    <source>
        <strain evidence="5 6">PK-24</strain>
    </source>
</reference>
<dbReference type="InterPro" id="IPR011032">
    <property type="entry name" value="GroES-like_sf"/>
</dbReference>
<evidence type="ECO:0000256" key="2">
    <source>
        <dbReference type="ARBA" id="ARBA00022677"/>
    </source>
</evidence>
<evidence type="ECO:0000256" key="1">
    <source>
        <dbReference type="ARBA" id="ARBA00004502"/>
    </source>
</evidence>
<dbReference type="GO" id="GO:0005811">
    <property type="term" value="C:lipid droplet"/>
    <property type="evidence" value="ECO:0007669"/>
    <property type="project" value="UniProtKB-SubCell"/>
</dbReference>
<dbReference type="InterPro" id="IPR013154">
    <property type="entry name" value="ADH-like_N"/>
</dbReference>
<dbReference type="SMART" id="SM00829">
    <property type="entry name" value="PKS_ER"/>
    <property type="match status" value="1"/>
</dbReference>
<accession>A0AAV5R5M1</accession>
<dbReference type="Proteomes" id="UP001378960">
    <property type="component" value="Unassembled WGS sequence"/>
</dbReference>
<feature type="domain" description="Enoyl reductase (ER)" evidence="4">
    <location>
        <begin position="27"/>
        <end position="362"/>
    </location>
</feature>
<dbReference type="SUPFAM" id="SSF51735">
    <property type="entry name" value="NAD(P)-binding Rossmann-fold domains"/>
    <property type="match status" value="1"/>
</dbReference>
<proteinExistence type="inferred from homology"/>
<dbReference type="Pfam" id="PF08240">
    <property type="entry name" value="ADH_N"/>
    <property type="match status" value="1"/>
</dbReference>
<dbReference type="EMBL" id="BTGB01000004">
    <property type="protein sequence ID" value="GMM46580.1"/>
    <property type="molecule type" value="Genomic_DNA"/>
</dbReference>
<evidence type="ECO:0000313" key="5">
    <source>
        <dbReference type="EMBL" id="GMM46580.1"/>
    </source>
</evidence>
<gene>
    <name evidence="5" type="ORF">DAPK24_031550</name>
</gene>
<dbReference type="AlphaFoldDB" id="A0AAV5R5M1"/>
<dbReference type="InterPro" id="IPR013149">
    <property type="entry name" value="ADH-like_C"/>
</dbReference>